<reference evidence="7 8" key="1">
    <citation type="submission" date="2018-01" db="EMBL/GenBank/DDBJ databases">
        <title>Draft genome of the strawberry crown rot pathogen Phytophthora cactorum.</title>
        <authorList>
            <person name="Armitage A.D."/>
            <person name="Lysoe E."/>
            <person name="Nellist C.F."/>
            <person name="Harrison R.J."/>
            <person name="Brurberg M.B."/>
        </authorList>
    </citation>
    <scope>NUCLEOTIDE SEQUENCE [LARGE SCALE GENOMIC DNA]</scope>
    <source>
        <strain evidence="7 8">10300</strain>
    </source>
</reference>
<dbReference type="EMBL" id="RCMV01002033">
    <property type="protein sequence ID" value="KAG3204918.1"/>
    <property type="molecule type" value="Genomic_DNA"/>
</dbReference>
<dbReference type="OrthoDB" id="99404at2759"/>
<evidence type="ECO:0000313" key="7">
    <source>
        <dbReference type="EMBL" id="RAW41499.1"/>
    </source>
</evidence>
<reference evidence="1" key="2">
    <citation type="submission" date="2018-10" db="EMBL/GenBank/DDBJ databases">
        <title>Effector identification in a new, highly contiguous assembly of the strawberry crown rot pathogen Phytophthora cactorum.</title>
        <authorList>
            <person name="Armitage A.D."/>
            <person name="Nellist C.F."/>
            <person name="Bates H."/>
            <person name="Vickerstaff R.J."/>
            <person name="Harrison R.J."/>
        </authorList>
    </citation>
    <scope>NUCLEOTIDE SEQUENCE</scope>
    <source>
        <strain evidence="1">15-7</strain>
        <strain evidence="2">4032</strain>
        <strain evidence="3">4040</strain>
        <strain evidence="4">P415</strain>
        <strain evidence="5">P421</strain>
    </source>
</reference>
<dbReference type="Proteomes" id="UP000251314">
    <property type="component" value="Unassembled WGS sequence"/>
</dbReference>
<comment type="caution">
    <text evidence="7">The sequence shown here is derived from an EMBL/GenBank/DDBJ whole genome shotgun (WGS) entry which is preliminary data.</text>
</comment>
<protein>
    <submittedName>
        <fullName evidence="7">Uncharacterized protein</fullName>
    </submittedName>
</protein>
<gene>
    <name evidence="6" type="ORF">JG687_00017489</name>
    <name evidence="7" type="ORF">PC110_g2286</name>
    <name evidence="1" type="ORF">PC113_g22551</name>
    <name evidence="2" type="ORF">PC115_g22439</name>
    <name evidence="3" type="ORF">PC117_g24983</name>
    <name evidence="4" type="ORF">PC118_g22715</name>
    <name evidence="5" type="ORF">PC129_g22316</name>
</gene>
<evidence type="ECO:0000313" key="5">
    <source>
        <dbReference type="EMBL" id="KAG3204918.1"/>
    </source>
</evidence>
<dbReference type="EMBL" id="RCML01001859">
    <property type="protein sequence ID" value="KAG2960039.1"/>
    <property type="molecule type" value="Genomic_DNA"/>
</dbReference>
<reference evidence="6" key="3">
    <citation type="submission" date="2021-01" db="EMBL/GenBank/DDBJ databases">
        <title>Phytophthora aleatoria, a newly-described species from Pinus radiata is distinct from Phytophthora cactorum isolates based on comparative genomics.</title>
        <authorList>
            <person name="Mcdougal R."/>
            <person name="Panda P."/>
            <person name="Williams N."/>
            <person name="Studholme D.J."/>
        </authorList>
    </citation>
    <scope>NUCLEOTIDE SEQUENCE</scope>
    <source>
        <strain evidence="6">NZFS 3830</strain>
    </source>
</reference>
<name>A0A329SY24_9STRA</name>
<dbReference type="Proteomes" id="UP000760860">
    <property type="component" value="Unassembled WGS sequence"/>
</dbReference>
<dbReference type="EMBL" id="JAENGZ010002046">
    <property type="protein sequence ID" value="KAG6945099.1"/>
    <property type="molecule type" value="Genomic_DNA"/>
</dbReference>
<evidence type="ECO:0000313" key="3">
    <source>
        <dbReference type="EMBL" id="KAG2888171.1"/>
    </source>
</evidence>
<dbReference type="EMBL" id="RCMI01001844">
    <property type="protein sequence ID" value="KAG2880689.1"/>
    <property type="molecule type" value="Genomic_DNA"/>
</dbReference>
<dbReference type="AlphaFoldDB" id="A0A329SY24"/>
<dbReference type="Proteomes" id="UP000688947">
    <property type="component" value="Unassembled WGS sequence"/>
</dbReference>
<proteinExistence type="predicted"/>
<dbReference type="EMBL" id="RCMG01001739">
    <property type="protein sequence ID" value="KAG2820871.1"/>
    <property type="molecule type" value="Genomic_DNA"/>
</dbReference>
<dbReference type="Proteomes" id="UP000774804">
    <property type="component" value="Unassembled WGS sequence"/>
</dbReference>
<evidence type="ECO:0000313" key="8">
    <source>
        <dbReference type="Proteomes" id="UP000251314"/>
    </source>
</evidence>
<evidence type="ECO:0000313" key="1">
    <source>
        <dbReference type="EMBL" id="KAG2820871.1"/>
    </source>
</evidence>
<dbReference type="EMBL" id="RCMK01001811">
    <property type="protein sequence ID" value="KAG2888171.1"/>
    <property type="molecule type" value="Genomic_DNA"/>
</dbReference>
<dbReference type="Proteomes" id="UP000697107">
    <property type="component" value="Unassembled WGS sequence"/>
</dbReference>
<dbReference type="Proteomes" id="UP000736787">
    <property type="component" value="Unassembled WGS sequence"/>
</dbReference>
<keyword evidence="8" id="KW-1185">Reference proteome</keyword>
<sequence>MFSSPAYGTVILLQALTRLSVFRILHGSSDRGGTRTTRRCDKHEAGAPDEWLRKPVVGISDGRCVELLLAG</sequence>
<evidence type="ECO:0000313" key="6">
    <source>
        <dbReference type="EMBL" id="KAG6945099.1"/>
    </source>
</evidence>
<evidence type="ECO:0000313" key="4">
    <source>
        <dbReference type="EMBL" id="KAG2960039.1"/>
    </source>
</evidence>
<dbReference type="Proteomes" id="UP000735874">
    <property type="component" value="Unassembled WGS sequence"/>
</dbReference>
<dbReference type="VEuPathDB" id="FungiDB:PC110_g2286"/>
<evidence type="ECO:0000313" key="2">
    <source>
        <dbReference type="EMBL" id="KAG2880689.1"/>
    </source>
</evidence>
<dbReference type="EMBL" id="MJFZ01000029">
    <property type="protein sequence ID" value="RAW41499.1"/>
    <property type="molecule type" value="Genomic_DNA"/>
</dbReference>
<organism evidence="7 8">
    <name type="scientific">Phytophthora cactorum</name>
    <dbReference type="NCBI Taxonomy" id="29920"/>
    <lineage>
        <taxon>Eukaryota</taxon>
        <taxon>Sar</taxon>
        <taxon>Stramenopiles</taxon>
        <taxon>Oomycota</taxon>
        <taxon>Peronosporomycetes</taxon>
        <taxon>Peronosporales</taxon>
        <taxon>Peronosporaceae</taxon>
        <taxon>Phytophthora</taxon>
    </lineage>
</organism>
<accession>A0A329SY24</accession>